<accession>A0ABQ3XKJ5</accession>
<dbReference type="Pfam" id="PF12697">
    <property type="entry name" value="Abhydrolase_6"/>
    <property type="match status" value="1"/>
</dbReference>
<feature type="domain" description="AB hydrolase-1" evidence="2">
    <location>
        <begin position="3"/>
        <end position="218"/>
    </location>
</feature>
<name>A0ABQ3XKJ5_9ACTN</name>
<dbReference type="RefSeq" id="WP_203804592.1">
    <property type="nucleotide sequence ID" value="NZ_BAAAQE010000093.1"/>
</dbReference>
<dbReference type="InterPro" id="IPR000639">
    <property type="entry name" value="Epox_hydrolase-like"/>
</dbReference>
<comment type="caution">
    <text evidence="3">The sequence shown here is derived from an EMBL/GenBank/DDBJ whole genome shotgun (WGS) entry which is preliminary data.</text>
</comment>
<evidence type="ECO:0000259" key="2">
    <source>
        <dbReference type="Pfam" id="PF12697"/>
    </source>
</evidence>
<feature type="region of interest" description="Disordered" evidence="1">
    <location>
        <begin position="15"/>
        <end position="34"/>
    </location>
</feature>
<organism evidence="3 4">
    <name type="scientific">Actinoplanes couchii</name>
    <dbReference type="NCBI Taxonomy" id="403638"/>
    <lineage>
        <taxon>Bacteria</taxon>
        <taxon>Bacillati</taxon>
        <taxon>Actinomycetota</taxon>
        <taxon>Actinomycetes</taxon>
        <taxon>Micromonosporales</taxon>
        <taxon>Micromonosporaceae</taxon>
        <taxon>Actinoplanes</taxon>
    </lineage>
</organism>
<dbReference type="PANTHER" id="PTHR43798">
    <property type="entry name" value="MONOACYLGLYCEROL LIPASE"/>
    <property type="match status" value="1"/>
</dbReference>
<evidence type="ECO:0000313" key="3">
    <source>
        <dbReference type="EMBL" id="GID59016.1"/>
    </source>
</evidence>
<dbReference type="PRINTS" id="PR00111">
    <property type="entry name" value="ABHYDROLASE"/>
</dbReference>
<keyword evidence="3" id="KW-0378">Hydrolase</keyword>
<keyword evidence="4" id="KW-1185">Reference proteome</keyword>
<protein>
    <submittedName>
        <fullName evidence="3">Alpha/beta hydrolase</fullName>
    </submittedName>
</protein>
<dbReference type="SUPFAM" id="SSF53474">
    <property type="entry name" value="alpha/beta-Hydrolases"/>
    <property type="match status" value="1"/>
</dbReference>
<gene>
    <name evidence="3" type="ORF">Aco03nite_074200</name>
</gene>
<sequence>MVPALATTARVIRIDLPGHGHSPEPSDGDHSIPRQGHHLARALDRLGVQRAVVTGHSTGGYVATALAEQRPELVTALALIDTGPDRDAFVSDGPAGKLLLAPVLGPLLWRLRTDGLVRRGLSTAVAPGFPIPQRLVDDTRALTHRTLTRTSQESEDYLPLPTRLTELGKPLLVLFGDRDQRWRPASAARYQPIPDTTVELLPGVGHSPMIEAPTRTAEFLMSFLLRTR</sequence>
<evidence type="ECO:0000256" key="1">
    <source>
        <dbReference type="SAM" id="MobiDB-lite"/>
    </source>
</evidence>
<feature type="compositionally biased region" description="Basic and acidic residues" evidence="1">
    <location>
        <begin position="15"/>
        <end position="32"/>
    </location>
</feature>
<dbReference type="PRINTS" id="PR00412">
    <property type="entry name" value="EPOXHYDRLASE"/>
</dbReference>
<dbReference type="PANTHER" id="PTHR43798:SF33">
    <property type="entry name" value="HYDROLASE, PUTATIVE (AFU_ORTHOLOGUE AFUA_2G14860)-RELATED"/>
    <property type="match status" value="1"/>
</dbReference>
<dbReference type="Gene3D" id="3.40.50.1820">
    <property type="entry name" value="alpha/beta hydrolase"/>
    <property type="match status" value="1"/>
</dbReference>
<dbReference type="InterPro" id="IPR000073">
    <property type="entry name" value="AB_hydrolase_1"/>
</dbReference>
<dbReference type="GO" id="GO:0016787">
    <property type="term" value="F:hydrolase activity"/>
    <property type="evidence" value="ECO:0007669"/>
    <property type="project" value="UniProtKB-KW"/>
</dbReference>
<proteinExistence type="predicted"/>
<dbReference type="InterPro" id="IPR050266">
    <property type="entry name" value="AB_hydrolase_sf"/>
</dbReference>
<dbReference type="Proteomes" id="UP000612282">
    <property type="component" value="Unassembled WGS sequence"/>
</dbReference>
<evidence type="ECO:0000313" key="4">
    <source>
        <dbReference type="Proteomes" id="UP000612282"/>
    </source>
</evidence>
<dbReference type="EMBL" id="BOMG01000093">
    <property type="protein sequence ID" value="GID59016.1"/>
    <property type="molecule type" value="Genomic_DNA"/>
</dbReference>
<reference evidence="3 4" key="1">
    <citation type="submission" date="2021-01" db="EMBL/GenBank/DDBJ databases">
        <title>Whole genome shotgun sequence of Actinoplanes couchii NBRC 106145.</title>
        <authorList>
            <person name="Komaki H."/>
            <person name="Tamura T."/>
        </authorList>
    </citation>
    <scope>NUCLEOTIDE SEQUENCE [LARGE SCALE GENOMIC DNA]</scope>
    <source>
        <strain evidence="3 4">NBRC 106145</strain>
    </source>
</reference>
<dbReference type="InterPro" id="IPR029058">
    <property type="entry name" value="AB_hydrolase_fold"/>
</dbReference>